<evidence type="ECO:0000313" key="3">
    <source>
        <dbReference type="Proteomes" id="UP001259832"/>
    </source>
</evidence>
<organism evidence="2 3">
    <name type="scientific">Phytophthora citrophthora</name>
    <dbReference type="NCBI Taxonomy" id="4793"/>
    <lineage>
        <taxon>Eukaryota</taxon>
        <taxon>Sar</taxon>
        <taxon>Stramenopiles</taxon>
        <taxon>Oomycota</taxon>
        <taxon>Peronosporomycetes</taxon>
        <taxon>Peronosporales</taxon>
        <taxon>Peronosporaceae</taxon>
        <taxon>Phytophthora</taxon>
    </lineage>
</organism>
<dbReference type="AlphaFoldDB" id="A0AAD9H059"/>
<name>A0AAD9H059_9STRA</name>
<dbReference type="Proteomes" id="UP001259832">
    <property type="component" value="Unassembled WGS sequence"/>
</dbReference>
<feature type="region of interest" description="Disordered" evidence="1">
    <location>
        <begin position="1"/>
        <end position="27"/>
    </location>
</feature>
<dbReference type="EMBL" id="JASMQC010000002">
    <property type="protein sequence ID" value="KAK1947313.1"/>
    <property type="molecule type" value="Genomic_DNA"/>
</dbReference>
<keyword evidence="3" id="KW-1185">Reference proteome</keyword>
<evidence type="ECO:0000256" key="1">
    <source>
        <dbReference type="SAM" id="MobiDB-lite"/>
    </source>
</evidence>
<comment type="caution">
    <text evidence="2">The sequence shown here is derived from an EMBL/GenBank/DDBJ whole genome shotgun (WGS) entry which is preliminary data.</text>
</comment>
<feature type="compositionally biased region" description="Basic residues" evidence="1">
    <location>
        <begin position="284"/>
        <end position="294"/>
    </location>
</feature>
<feature type="region of interest" description="Disordered" evidence="1">
    <location>
        <begin position="278"/>
        <end position="301"/>
    </location>
</feature>
<sequence length="367" mass="41508">MNQIAEDERDSKPLQESGVQDETESMRHEAELRLRIQSNELKRFHDKICMRVTVRERQNRLAAQRAQNHLDEKCAKVFLTTQTALQSETTVAKRVSACEYFQKLKEDKAAILKNCSLGKHIENVILHADAQIRDDLLRSTEISRSYSVSDYERGNNESGPAKSPVLLPEQVRLYSLRANANFDLPIIIFLQRVALYATVRRQYMEMNRAKVQNNVWRHPPNSNKAKSPLSNSSIVAAVSGSRSRRAGNADHNIGEQWTAVKIIDMTAGCDVRVHRQVTTSSTPWRKKSTKKRPPRQNATTEHERFLRALQAQIGGPSLCSCGKVGSNSTCANNCALYKQPKKREKLFTSVYKQQQQEGAVNAASPIH</sequence>
<gene>
    <name evidence="2" type="ORF">P3T76_001323</name>
</gene>
<evidence type="ECO:0000313" key="2">
    <source>
        <dbReference type="EMBL" id="KAK1947313.1"/>
    </source>
</evidence>
<protein>
    <submittedName>
        <fullName evidence="2">Uncharacterized protein</fullName>
    </submittedName>
</protein>
<accession>A0AAD9H059</accession>
<proteinExistence type="predicted"/>
<reference evidence="2" key="1">
    <citation type="submission" date="2023-08" db="EMBL/GenBank/DDBJ databases">
        <title>Reference Genome Resource for the Citrus Pathogen Phytophthora citrophthora.</title>
        <authorList>
            <person name="Moller H."/>
            <person name="Coetzee B."/>
            <person name="Rose L.J."/>
            <person name="Van Niekerk J.M."/>
        </authorList>
    </citation>
    <scope>NUCLEOTIDE SEQUENCE</scope>
    <source>
        <strain evidence="2">STE-U-9442</strain>
    </source>
</reference>